<keyword evidence="5" id="KW-0808">Transferase</keyword>
<evidence type="ECO:0000256" key="7">
    <source>
        <dbReference type="SAM" id="MobiDB-lite"/>
    </source>
</evidence>
<dbReference type="CDD" id="cd03354">
    <property type="entry name" value="LbH_SAT"/>
    <property type="match status" value="1"/>
</dbReference>
<comment type="pathway">
    <text evidence="1">Amino-acid biosynthesis; L-cysteine biosynthesis; L-cysteine from L-serine: step 1/2.</text>
</comment>
<feature type="signal peptide" evidence="8">
    <location>
        <begin position="1"/>
        <end position="18"/>
    </location>
</feature>
<evidence type="ECO:0000256" key="4">
    <source>
        <dbReference type="ARBA" id="ARBA00022605"/>
    </source>
</evidence>
<keyword evidence="8" id="KW-0732">Signal</keyword>
<protein>
    <recommendedName>
        <fullName evidence="3">serine O-acetyltransferase</fullName>
        <ecNumber evidence="3">2.3.1.30</ecNumber>
    </recommendedName>
</protein>
<dbReference type="InterPro" id="IPR011004">
    <property type="entry name" value="Trimer_LpxA-like_sf"/>
</dbReference>
<evidence type="ECO:0000256" key="1">
    <source>
        <dbReference type="ARBA" id="ARBA00004876"/>
    </source>
</evidence>
<feature type="region of interest" description="Disordered" evidence="7">
    <location>
        <begin position="125"/>
        <end position="174"/>
    </location>
</feature>
<dbReference type="Pfam" id="PF06426">
    <property type="entry name" value="SATase_N"/>
    <property type="match status" value="1"/>
</dbReference>
<comment type="similarity">
    <text evidence="2">Belongs to the transferase hexapeptide repeat family.</text>
</comment>
<keyword evidence="4" id="KW-0028">Amino-acid biosynthesis</keyword>
<dbReference type="FunFam" id="2.160.10.10:FF:000002">
    <property type="entry name" value="Serine acetyltransferase"/>
    <property type="match status" value="1"/>
</dbReference>
<reference evidence="10" key="1">
    <citation type="submission" date="2022-02" db="EMBL/GenBank/DDBJ databases">
        <authorList>
            <person name="Giguere J D."/>
        </authorList>
    </citation>
    <scope>NUCLEOTIDE SEQUENCE</scope>
    <source>
        <strain evidence="10">CCAP 1055/1</strain>
    </source>
</reference>
<feature type="chain" id="PRO_5035441451" description="serine O-acetyltransferase" evidence="8">
    <location>
        <begin position="19"/>
        <end position="539"/>
    </location>
</feature>
<dbReference type="NCBIfam" id="NF041874">
    <property type="entry name" value="EPS_EpsC"/>
    <property type="match status" value="1"/>
</dbReference>
<dbReference type="InterPro" id="IPR010493">
    <property type="entry name" value="Ser_AcTrfase_N"/>
</dbReference>
<dbReference type="Gene3D" id="1.10.3130.10">
    <property type="entry name" value="serine acetyltransferase, domain 1"/>
    <property type="match status" value="1"/>
</dbReference>
<evidence type="ECO:0000256" key="8">
    <source>
        <dbReference type="SAM" id="SignalP"/>
    </source>
</evidence>
<dbReference type="InterPro" id="IPR042122">
    <property type="entry name" value="Ser_AcTrfase_N_sf"/>
</dbReference>
<name>A0A8J9S165_PHATR</name>
<evidence type="ECO:0000313" key="10">
    <source>
        <dbReference type="EMBL" id="CAG9278803.1"/>
    </source>
</evidence>
<dbReference type="UniPathway" id="UPA00136">
    <property type="reaction ID" value="UER00199"/>
</dbReference>
<dbReference type="EMBL" id="OU594951">
    <property type="protein sequence ID" value="CAG9278803.1"/>
    <property type="molecule type" value="Genomic_DNA"/>
</dbReference>
<dbReference type="Proteomes" id="UP000836788">
    <property type="component" value="Chromosome 10"/>
</dbReference>
<dbReference type="GO" id="GO:0005737">
    <property type="term" value="C:cytoplasm"/>
    <property type="evidence" value="ECO:0007669"/>
    <property type="project" value="InterPro"/>
</dbReference>
<feature type="compositionally biased region" description="Polar residues" evidence="7">
    <location>
        <begin position="206"/>
        <end position="224"/>
    </location>
</feature>
<dbReference type="GO" id="GO:0009001">
    <property type="term" value="F:serine O-acetyltransferase activity"/>
    <property type="evidence" value="ECO:0007669"/>
    <property type="project" value="UniProtKB-EC"/>
</dbReference>
<sequence length="539" mass="58223">MVAWLVLLTLSSLELVNGWIHQCTVMSLYIRRPTVSASLAFSHVTTHLDEHDHEFGANRTLETSTGTTRYDLGIGKNAPLGSASNTTIPAMLAGPSDPNVPTPVATESTQSVPFSAASRGENWVALDPVHKPSTPASRTRHSPHPVSEQTAKPVNGLSSTPKPAPTTSRRMVARDNRSAKLRAALWDEGHYQKHESPLLPSHPHDPTTSTAVADTTKQSSSTVPNVHEIVQRSATITADGPSPPTAFYPDIDLSIPDSVYADDGSVDLVWDLLRWDAYQEAQREPLLVSFLYSTILNHPSLESSLSFLLANRLQSPAMMISTQLQSLIYASLQRCPIFRRALRADLMAVRDRDPAVQSLPDVFLYFKGFHALESHRVAHTLWKKQNKRVLAQYLQSQVSQTFQIDIHPNATFGMGIMLDHGTGIVVGETAAVGHNCSILHHVTLGGSGKKGVDRHPRVGNGVLLGAGATVLGPVHIGDGSQVGAGTLVISDLPSHCVAVGVPARIIGSFIDVTEQPSIGMNQIMDENRKIVATFESDGI</sequence>
<dbReference type="PROSITE" id="PS00101">
    <property type="entry name" value="HEXAPEP_TRANSFERASES"/>
    <property type="match status" value="1"/>
</dbReference>
<dbReference type="SUPFAM" id="SSF51161">
    <property type="entry name" value="Trimeric LpxA-like enzymes"/>
    <property type="match status" value="1"/>
</dbReference>
<evidence type="ECO:0000256" key="2">
    <source>
        <dbReference type="ARBA" id="ARBA00007274"/>
    </source>
</evidence>
<dbReference type="EC" id="2.3.1.30" evidence="3"/>
<evidence type="ECO:0000256" key="3">
    <source>
        <dbReference type="ARBA" id="ARBA00013266"/>
    </source>
</evidence>
<keyword evidence="6" id="KW-0012">Acyltransferase</keyword>
<feature type="domain" description="Serine acetyltransferase N-terminal" evidence="9">
    <location>
        <begin position="269"/>
        <end position="374"/>
    </location>
</feature>
<accession>A0A8J9S165</accession>
<dbReference type="AlphaFoldDB" id="A0A8J9S165"/>
<dbReference type="Gene3D" id="2.160.10.10">
    <property type="entry name" value="Hexapeptide repeat proteins"/>
    <property type="match status" value="1"/>
</dbReference>
<dbReference type="InterPro" id="IPR018357">
    <property type="entry name" value="Hexapep_transf_CS"/>
</dbReference>
<evidence type="ECO:0000259" key="9">
    <source>
        <dbReference type="SMART" id="SM00971"/>
    </source>
</evidence>
<dbReference type="InterPro" id="IPR001451">
    <property type="entry name" value="Hexapep"/>
</dbReference>
<proteinExistence type="inferred from homology"/>
<feature type="compositionally biased region" description="Polar residues" evidence="7">
    <location>
        <begin position="147"/>
        <end position="169"/>
    </location>
</feature>
<organism evidence="10">
    <name type="scientific">Phaeodactylum tricornutum</name>
    <name type="common">Diatom</name>
    <dbReference type="NCBI Taxonomy" id="2850"/>
    <lineage>
        <taxon>Eukaryota</taxon>
        <taxon>Sar</taxon>
        <taxon>Stramenopiles</taxon>
        <taxon>Ochrophyta</taxon>
        <taxon>Bacillariophyta</taxon>
        <taxon>Bacillariophyceae</taxon>
        <taxon>Bacillariophycidae</taxon>
        <taxon>Naviculales</taxon>
        <taxon>Phaeodactylaceae</taxon>
        <taxon>Phaeodactylum</taxon>
    </lineage>
</organism>
<dbReference type="Pfam" id="PF00132">
    <property type="entry name" value="Hexapep"/>
    <property type="match status" value="1"/>
</dbReference>
<dbReference type="SMART" id="SM00971">
    <property type="entry name" value="SATase_N"/>
    <property type="match status" value="1"/>
</dbReference>
<gene>
    <name evidence="10" type="ORF">PTTT1_LOCUS8058</name>
</gene>
<dbReference type="InterPro" id="IPR053376">
    <property type="entry name" value="Serine_acetyltransferase"/>
</dbReference>
<feature type="region of interest" description="Disordered" evidence="7">
    <location>
        <begin position="194"/>
        <end position="225"/>
    </location>
</feature>
<evidence type="ECO:0000256" key="6">
    <source>
        <dbReference type="ARBA" id="ARBA00023315"/>
    </source>
</evidence>
<feature type="region of interest" description="Disordered" evidence="7">
    <location>
        <begin position="86"/>
        <end position="112"/>
    </location>
</feature>
<dbReference type="InterPro" id="IPR045304">
    <property type="entry name" value="LbH_SAT"/>
</dbReference>
<dbReference type="PANTHER" id="PTHR42811">
    <property type="entry name" value="SERINE ACETYLTRANSFERASE"/>
    <property type="match status" value="1"/>
</dbReference>
<dbReference type="GO" id="GO:0006535">
    <property type="term" value="P:cysteine biosynthetic process from serine"/>
    <property type="evidence" value="ECO:0007669"/>
    <property type="project" value="InterPro"/>
</dbReference>
<evidence type="ECO:0000256" key="5">
    <source>
        <dbReference type="ARBA" id="ARBA00022679"/>
    </source>
</evidence>